<evidence type="ECO:0000313" key="1">
    <source>
        <dbReference type="EMBL" id="KAJ3528476.1"/>
    </source>
</evidence>
<protein>
    <submittedName>
        <fullName evidence="1">Uncharacterized protein</fullName>
    </submittedName>
</protein>
<dbReference type="EMBL" id="JANRMS010001403">
    <property type="protein sequence ID" value="KAJ3528476.1"/>
    <property type="molecule type" value="Genomic_DNA"/>
</dbReference>
<keyword evidence="2" id="KW-1185">Reference proteome</keyword>
<organism evidence="1 2">
    <name type="scientific">Fusarium decemcellulare</name>
    <dbReference type="NCBI Taxonomy" id="57161"/>
    <lineage>
        <taxon>Eukaryota</taxon>
        <taxon>Fungi</taxon>
        <taxon>Dikarya</taxon>
        <taxon>Ascomycota</taxon>
        <taxon>Pezizomycotina</taxon>
        <taxon>Sordariomycetes</taxon>
        <taxon>Hypocreomycetidae</taxon>
        <taxon>Hypocreales</taxon>
        <taxon>Nectriaceae</taxon>
        <taxon>Fusarium</taxon>
        <taxon>Fusarium decemcellulare species complex</taxon>
    </lineage>
</organism>
<evidence type="ECO:0000313" key="2">
    <source>
        <dbReference type="Proteomes" id="UP001148629"/>
    </source>
</evidence>
<sequence>MWLVMREPITGQLKALSRLIGKESQTNVIDLVDDDPEAVDAMVSYLYYGHYPKVDPTVPRPLGFENDGSWIDRFGEDTIGLQKIYLPLHAKVYALAEKYQIPDLKRLATHNFGCLSRRKTRSSEFAQASHIAYTSTVDSDRGLRDLVVEAMYWNPQCLDSETFKSVLRENPDMTYDFVMFNRRMVTDPELPLTGSSVPLYKRCVLQQTRREMETFAKYRRVNPVHIMGCKLRCGRIMHRTHESVARSRVTQGGTSVFSATWIHANNKQVAMALSLEKAGKIPASAEYYDLGPHSWKISTQVHDAQVWFNRGLIWAYCFNHRESAACFEQVVKHDPECAVGYWGVAFSSGPNYNKVWMAFDKNDLKASLIKCYDYSRKAKELSATASPVARALIEALQHRFPSKDVPKDFSAWVMAYADAMRQVHREFGSDLDIATLLLEVHGILDPALEHPNAKHHPGVLHMYIHLVEMSKTPERAVKPADYLRNLVPDGGHMHHMPSHIDVLVGDFRRSLHTNLRATIADDKYYAKEGGKNFYSFYRMHNYHSLIYAAMMCGHSGMALDACTRMEATITEDMLLIDSPPMADWLEFFLSVRVHVLIRFGMWEELKKLRIPDNKELYCVTVAMTHYGKGIAWAATSNVEKADKERELFREAARRVPPTRLIFPNKVQNVLKVATAMLDGEIEYRRGNYRDAFASLRLAIKCDDSLIYAEPWAWMLPTRHPYAALSLEQGNVEEAARVYAEDLGLDDKLPRAHQHHNNVWSLHGYYECLTRLGRTAEAAMVKKQLTIAAAGADIDVESSVDRLSISVGEMPLALGCLLRAKAWSRPLSWDSGYAYEKKRLDHVGRHTVVEKWNNSCGPSSLRHLVLEALNGLDWTAVDILRVGYPHADGVLPIVLMISAGILAWGRHLPRSSQDGLKAIVKMVFEFCHIVEYHKGSNFLFMELDLACCKPRRKVPTLYAAKGSGDKHLEKVRQRRLELAIRFGQSPEDKSTGLLRIEPTDPFFHRWNTAKYQFHQDVTTTVEGQHGRKLADIIVGHIPVKWVGRERESVVNNALAELSEIVYLSYLIPIPIRSKIVSHLPPTRSDVLVVIAMYMFQDIH</sequence>
<comment type="caution">
    <text evidence="1">The sequence shown here is derived from an EMBL/GenBank/DDBJ whole genome shotgun (WGS) entry which is preliminary data.</text>
</comment>
<proteinExistence type="predicted"/>
<accession>A0ACC1RYR2</accession>
<gene>
    <name evidence="1" type="ORF">NM208_g10180</name>
</gene>
<reference evidence="1" key="1">
    <citation type="submission" date="2022-08" db="EMBL/GenBank/DDBJ databases">
        <title>Genome Sequence of Fusarium decemcellulare.</title>
        <authorList>
            <person name="Buettner E."/>
        </authorList>
    </citation>
    <scope>NUCLEOTIDE SEQUENCE</scope>
    <source>
        <strain evidence="1">Babe19</strain>
    </source>
</reference>
<name>A0ACC1RYR2_9HYPO</name>
<dbReference type="Proteomes" id="UP001148629">
    <property type="component" value="Unassembled WGS sequence"/>
</dbReference>